<evidence type="ECO:0000259" key="1">
    <source>
        <dbReference type="Pfam" id="PF02765"/>
    </source>
</evidence>
<dbReference type="InterPro" id="IPR012340">
    <property type="entry name" value="NA-bd_OB-fold"/>
</dbReference>
<sequence>MIIILCKLRSNLDYIYIKQGNYLLQVNIYAYVSNVKIRSQSVETLENGGIKTELELRDDSTDTYTTCIIYSNSLEAFSDQIQSAQIIRMHRARIKKTINEKLFLYGKLKTAGFAVLLFSGRLGDGFNPVYRSSAKFTISPDYKERVGLII</sequence>
<keyword evidence="3" id="KW-1185">Reference proteome</keyword>
<evidence type="ECO:0000313" key="3">
    <source>
        <dbReference type="Proteomes" id="UP000267606"/>
    </source>
</evidence>
<dbReference type="SUPFAM" id="SSF50249">
    <property type="entry name" value="Nucleic acid-binding proteins"/>
    <property type="match status" value="1"/>
</dbReference>
<reference evidence="2 3" key="2">
    <citation type="submission" date="2018-11" db="EMBL/GenBank/DDBJ databases">
        <authorList>
            <consortium name="Pathogen Informatics"/>
        </authorList>
    </citation>
    <scope>NUCLEOTIDE SEQUENCE [LARGE SCALE GENOMIC DNA]</scope>
</reference>
<proteinExistence type="predicted"/>
<dbReference type="Proteomes" id="UP000267606">
    <property type="component" value="Unassembled WGS sequence"/>
</dbReference>
<dbReference type="GO" id="GO:0000723">
    <property type="term" value="P:telomere maintenance"/>
    <property type="evidence" value="ECO:0007669"/>
    <property type="project" value="InterPro"/>
</dbReference>
<accession>A0A183HV03</accession>
<dbReference type="InterPro" id="IPR011564">
    <property type="entry name" value="Telomer_end-bd_POT1/Cdc13"/>
</dbReference>
<dbReference type="Pfam" id="PF02765">
    <property type="entry name" value="POT1"/>
    <property type="match status" value="1"/>
</dbReference>
<feature type="domain" description="Telomeric single stranded DNA binding POT1/Cdc13" evidence="1">
    <location>
        <begin position="25"/>
        <end position="146"/>
    </location>
</feature>
<evidence type="ECO:0000313" key="2">
    <source>
        <dbReference type="EMBL" id="VDO75564.1"/>
    </source>
</evidence>
<dbReference type="GO" id="GO:0003677">
    <property type="term" value="F:DNA binding"/>
    <property type="evidence" value="ECO:0007669"/>
    <property type="project" value="InterPro"/>
</dbReference>
<evidence type="ECO:0000313" key="4">
    <source>
        <dbReference type="WBParaSite" id="OFLC_0001131501-mRNA-1"/>
    </source>
</evidence>
<dbReference type="WBParaSite" id="OFLC_0001131501-mRNA-1">
    <property type="protein sequence ID" value="OFLC_0001131501-mRNA-1"/>
    <property type="gene ID" value="OFLC_0001131501"/>
</dbReference>
<dbReference type="EMBL" id="UZAJ01016206">
    <property type="protein sequence ID" value="VDO75564.1"/>
    <property type="molecule type" value="Genomic_DNA"/>
</dbReference>
<dbReference type="GO" id="GO:0000781">
    <property type="term" value="C:chromosome, telomeric region"/>
    <property type="evidence" value="ECO:0007669"/>
    <property type="project" value="InterPro"/>
</dbReference>
<gene>
    <name evidence="2" type="ORF">OFLC_LOCUS11317</name>
</gene>
<name>A0A183HV03_9BILA</name>
<protein>
    <submittedName>
        <fullName evidence="4">Telo_bind domain-containing protein</fullName>
    </submittedName>
</protein>
<dbReference type="AlphaFoldDB" id="A0A183HV03"/>
<organism evidence="4">
    <name type="scientific">Onchocerca flexuosa</name>
    <dbReference type="NCBI Taxonomy" id="387005"/>
    <lineage>
        <taxon>Eukaryota</taxon>
        <taxon>Metazoa</taxon>
        <taxon>Ecdysozoa</taxon>
        <taxon>Nematoda</taxon>
        <taxon>Chromadorea</taxon>
        <taxon>Rhabditida</taxon>
        <taxon>Spirurina</taxon>
        <taxon>Spiruromorpha</taxon>
        <taxon>Filarioidea</taxon>
        <taxon>Onchocercidae</taxon>
        <taxon>Onchocerca</taxon>
    </lineage>
</organism>
<dbReference type="Gene3D" id="2.40.50.140">
    <property type="entry name" value="Nucleic acid-binding proteins"/>
    <property type="match status" value="1"/>
</dbReference>
<reference evidence="4" key="1">
    <citation type="submission" date="2016-06" db="UniProtKB">
        <authorList>
            <consortium name="WormBaseParasite"/>
        </authorList>
    </citation>
    <scope>IDENTIFICATION</scope>
</reference>
<dbReference type="STRING" id="387005.A0A183HV03"/>